<organism evidence="2 3">
    <name type="scientific">Kingdonia uniflora</name>
    <dbReference type="NCBI Taxonomy" id="39325"/>
    <lineage>
        <taxon>Eukaryota</taxon>
        <taxon>Viridiplantae</taxon>
        <taxon>Streptophyta</taxon>
        <taxon>Embryophyta</taxon>
        <taxon>Tracheophyta</taxon>
        <taxon>Spermatophyta</taxon>
        <taxon>Magnoliopsida</taxon>
        <taxon>Ranunculales</taxon>
        <taxon>Circaeasteraceae</taxon>
        <taxon>Kingdonia</taxon>
    </lineage>
</organism>
<accession>A0A7J7LM99</accession>
<evidence type="ECO:0000256" key="1">
    <source>
        <dbReference type="SAM" id="Phobius"/>
    </source>
</evidence>
<name>A0A7J7LM99_9MAGN</name>
<gene>
    <name evidence="2" type="ORF">GIB67_016697</name>
</gene>
<keyword evidence="1" id="KW-0472">Membrane</keyword>
<dbReference type="AlphaFoldDB" id="A0A7J7LM99"/>
<protein>
    <submittedName>
        <fullName evidence="2">Uncharacterized protein</fullName>
    </submittedName>
</protein>
<dbReference type="EMBL" id="JACGCM010002180">
    <property type="protein sequence ID" value="KAF6143776.1"/>
    <property type="molecule type" value="Genomic_DNA"/>
</dbReference>
<keyword evidence="1" id="KW-0812">Transmembrane</keyword>
<proteinExistence type="predicted"/>
<dbReference type="OrthoDB" id="418595at2759"/>
<comment type="caution">
    <text evidence="2">The sequence shown here is derived from an EMBL/GenBank/DDBJ whole genome shotgun (WGS) entry which is preliminary data.</text>
</comment>
<sequence>MLDVVVVVVAVTAAAVAVAVVVAVVVVVANAVAVAVAAATMVVVVVAVAAVTAVLVASPTTLIGVSARIGFESSPWTHLGAVCTGIAYGYLTCPTLQLDNASSKTGQEDGVAVVRRYADPCKSVIAFAVFIAILSSLLLFVESQELNFL</sequence>
<dbReference type="Proteomes" id="UP000541444">
    <property type="component" value="Unassembled WGS sequence"/>
</dbReference>
<feature type="transmembrane region" description="Helical" evidence="1">
    <location>
        <begin position="33"/>
        <end position="58"/>
    </location>
</feature>
<keyword evidence="1" id="KW-1133">Transmembrane helix</keyword>
<feature type="transmembrane region" description="Helical" evidence="1">
    <location>
        <begin position="124"/>
        <end position="141"/>
    </location>
</feature>
<evidence type="ECO:0000313" key="2">
    <source>
        <dbReference type="EMBL" id="KAF6143776.1"/>
    </source>
</evidence>
<evidence type="ECO:0000313" key="3">
    <source>
        <dbReference type="Proteomes" id="UP000541444"/>
    </source>
</evidence>
<reference evidence="2 3" key="1">
    <citation type="journal article" date="2020" name="IScience">
        <title>Genome Sequencing of the Endangered Kingdonia uniflora (Circaeasteraceae, Ranunculales) Reveals Potential Mechanisms of Evolutionary Specialization.</title>
        <authorList>
            <person name="Sun Y."/>
            <person name="Deng T."/>
            <person name="Zhang A."/>
            <person name="Moore M.J."/>
            <person name="Landis J.B."/>
            <person name="Lin N."/>
            <person name="Zhang H."/>
            <person name="Zhang X."/>
            <person name="Huang J."/>
            <person name="Zhang X."/>
            <person name="Sun H."/>
            <person name="Wang H."/>
        </authorList>
    </citation>
    <scope>NUCLEOTIDE SEQUENCE [LARGE SCALE GENOMIC DNA]</scope>
    <source>
        <strain evidence="2">TB1705</strain>
        <tissue evidence="2">Leaf</tissue>
    </source>
</reference>
<keyword evidence="3" id="KW-1185">Reference proteome</keyword>